<dbReference type="AlphaFoldDB" id="A0A5E4DBQ9"/>
<feature type="non-terminal residue" evidence="1">
    <location>
        <position position="1"/>
    </location>
</feature>
<protein>
    <submittedName>
        <fullName evidence="1">Uncharacterized protein</fullName>
    </submittedName>
</protein>
<organism evidence="1 2">
    <name type="scientific">Marmota monax</name>
    <name type="common">Woodchuck</name>
    <dbReference type="NCBI Taxonomy" id="9995"/>
    <lineage>
        <taxon>Eukaryota</taxon>
        <taxon>Metazoa</taxon>
        <taxon>Chordata</taxon>
        <taxon>Craniata</taxon>
        <taxon>Vertebrata</taxon>
        <taxon>Euteleostomi</taxon>
        <taxon>Mammalia</taxon>
        <taxon>Eutheria</taxon>
        <taxon>Euarchontoglires</taxon>
        <taxon>Glires</taxon>
        <taxon>Rodentia</taxon>
        <taxon>Sciuromorpha</taxon>
        <taxon>Sciuridae</taxon>
        <taxon>Xerinae</taxon>
        <taxon>Marmotini</taxon>
        <taxon>Marmota</taxon>
    </lineage>
</organism>
<proteinExistence type="predicted"/>
<comment type="caution">
    <text evidence="1">The sequence shown here is derived from an EMBL/GenBank/DDBJ whole genome shotgun (WGS) entry which is preliminary data.</text>
</comment>
<keyword evidence="2" id="KW-1185">Reference proteome</keyword>
<gene>
    <name evidence="1" type="ORF">MONAX_5E027455</name>
</gene>
<name>A0A5E4DBQ9_MARMO</name>
<evidence type="ECO:0000313" key="1">
    <source>
        <dbReference type="EMBL" id="VTJ90512.1"/>
    </source>
</evidence>
<dbReference type="Proteomes" id="UP000335636">
    <property type="component" value="Unassembled WGS sequence"/>
</dbReference>
<dbReference type="EMBL" id="CABDUW010004587">
    <property type="protein sequence ID" value="VTJ90512.1"/>
    <property type="molecule type" value="Genomic_DNA"/>
</dbReference>
<reference evidence="1" key="1">
    <citation type="submission" date="2019-04" db="EMBL/GenBank/DDBJ databases">
        <authorList>
            <person name="Alioto T."/>
            <person name="Alioto T."/>
        </authorList>
    </citation>
    <scope>NUCLEOTIDE SEQUENCE [LARGE SCALE GENOMIC DNA]</scope>
</reference>
<evidence type="ECO:0000313" key="2">
    <source>
        <dbReference type="Proteomes" id="UP000335636"/>
    </source>
</evidence>
<sequence>VEALSKDALIKLAKKPFCESPVDSRLLMMNSCMETVILHGPLHLGDSALKHVCADGNAGFCFTLKEALMNPFQKT</sequence>
<accession>A0A5E4DBQ9</accession>